<dbReference type="RefSeq" id="WP_038380675.1">
    <property type="nucleotide sequence ID" value="NZ_JAFICZ010000001.1"/>
</dbReference>
<gene>
    <name evidence="1" type="ORF">JOH49_005747</name>
</gene>
<dbReference type="AlphaFoldDB" id="A0A8I1YCF9"/>
<comment type="caution">
    <text evidence="1">The sequence shown here is derived from an EMBL/GenBank/DDBJ whole genome shotgun (WGS) entry which is preliminary data.</text>
</comment>
<dbReference type="Proteomes" id="UP000673383">
    <property type="component" value="Unassembled WGS sequence"/>
</dbReference>
<accession>A0A8I1YCF9</accession>
<organism evidence="1 2">
    <name type="scientific">Bradyrhizobium elkanii</name>
    <dbReference type="NCBI Taxonomy" id="29448"/>
    <lineage>
        <taxon>Bacteria</taxon>
        <taxon>Pseudomonadati</taxon>
        <taxon>Pseudomonadota</taxon>
        <taxon>Alphaproteobacteria</taxon>
        <taxon>Hyphomicrobiales</taxon>
        <taxon>Nitrobacteraceae</taxon>
        <taxon>Bradyrhizobium</taxon>
    </lineage>
</organism>
<dbReference type="EMBL" id="JAFICZ010000001">
    <property type="protein sequence ID" value="MBP1295994.1"/>
    <property type="molecule type" value="Genomic_DNA"/>
</dbReference>
<reference evidence="1" key="1">
    <citation type="submission" date="2021-02" db="EMBL/GenBank/DDBJ databases">
        <title>Genomic Encyclopedia of Type Strains, Phase IV (KMG-V): Genome sequencing to study the core and pangenomes of soil and plant-associated prokaryotes.</title>
        <authorList>
            <person name="Whitman W."/>
        </authorList>
    </citation>
    <scope>NUCLEOTIDE SEQUENCE</scope>
    <source>
        <strain evidence="1">USDA 406</strain>
    </source>
</reference>
<proteinExistence type="predicted"/>
<evidence type="ECO:0000313" key="1">
    <source>
        <dbReference type="EMBL" id="MBP1295994.1"/>
    </source>
</evidence>
<evidence type="ECO:0000313" key="2">
    <source>
        <dbReference type="Proteomes" id="UP000673383"/>
    </source>
</evidence>
<name>A0A8I1YCF9_BRAEL</name>
<sequence length="102" mass="11469">MKEAITSFGITSMAIDKEGSRVWRGRIRDILNRQWDPIGGCPVDEYDSYVGKIAAMVRDNATDEAVMKYFEWAEAVHMGFGRFDAERARAVIASIRELGTPP</sequence>
<protein>
    <submittedName>
        <fullName evidence="1">Uncharacterized protein</fullName>
    </submittedName>
</protein>